<evidence type="ECO:0000313" key="1">
    <source>
        <dbReference type="EMBL" id="GAI39030.1"/>
    </source>
</evidence>
<sequence length="42" mass="4870">MRLFEGLAKKGVKNGRTKMAGFFTIKALPKSFYRIMCNNTNW</sequence>
<dbReference type="EMBL" id="BARV01028920">
    <property type="protein sequence ID" value="GAI39030.1"/>
    <property type="molecule type" value="Genomic_DNA"/>
</dbReference>
<accession>X1PJ27</accession>
<name>X1PJ27_9ZZZZ</name>
<reference evidence="1" key="1">
    <citation type="journal article" date="2014" name="Front. Microbiol.">
        <title>High frequency of phylogenetically diverse reductive dehalogenase-homologous genes in deep subseafloor sedimentary metagenomes.</title>
        <authorList>
            <person name="Kawai M."/>
            <person name="Futagami T."/>
            <person name="Toyoda A."/>
            <person name="Takaki Y."/>
            <person name="Nishi S."/>
            <person name="Hori S."/>
            <person name="Arai W."/>
            <person name="Tsubouchi T."/>
            <person name="Morono Y."/>
            <person name="Uchiyama I."/>
            <person name="Ito T."/>
            <person name="Fujiyama A."/>
            <person name="Inagaki F."/>
            <person name="Takami H."/>
        </authorList>
    </citation>
    <scope>NUCLEOTIDE SEQUENCE</scope>
    <source>
        <strain evidence="1">Expedition CK06-06</strain>
    </source>
</reference>
<dbReference type="AlphaFoldDB" id="X1PJ27"/>
<proteinExistence type="predicted"/>
<comment type="caution">
    <text evidence="1">The sequence shown here is derived from an EMBL/GenBank/DDBJ whole genome shotgun (WGS) entry which is preliminary data.</text>
</comment>
<protein>
    <submittedName>
        <fullName evidence="1">Uncharacterized protein</fullName>
    </submittedName>
</protein>
<organism evidence="1">
    <name type="scientific">marine sediment metagenome</name>
    <dbReference type="NCBI Taxonomy" id="412755"/>
    <lineage>
        <taxon>unclassified sequences</taxon>
        <taxon>metagenomes</taxon>
        <taxon>ecological metagenomes</taxon>
    </lineage>
</organism>
<gene>
    <name evidence="1" type="ORF">S06H3_46194</name>
</gene>